<organism evidence="8 9">
    <name type="scientific">Corythaeola cristata</name>
    <name type="common">Great blue turaco</name>
    <dbReference type="NCBI Taxonomy" id="103954"/>
    <lineage>
        <taxon>Eukaryota</taxon>
        <taxon>Metazoa</taxon>
        <taxon>Chordata</taxon>
        <taxon>Craniata</taxon>
        <taxon>Vertebrata</taxon>
        <taxon>Euteleostomi</taxon>
        <taxon>Archelosauria</taxon>
        <taxon>Archosauria</taxon>
        <taxon>Dinosauria</taxon>
        <taxon>Saurischia</taxon>
        <taxon>Theropoda</taxon>
        <taxon>Coelurosauria</taxon>
        <taxon>Aves</taxon>
        <taxon>Neognathae</taxon>
        <taxon>Neoaves</taxon>
        <taxon>Otidimorphae</taxon>
        <taxon>Musophagiformes</taxon>
        <taxon>Musophagidae</taxon>
        <taxon>Corythaeola</taxon>
    </lineage>
</organism>
<protein>
    <recommendedName>
        <fullName evidence="2">Ubiquitin-like-conjugating enzyme ATG10</fullName>
    </recommendedName>
    <alternativeName>
        <fullName evidence="6">Autophagy-related protein 10</fullName>
    </alternativeName>
</protein>
<accession>A0A851LV70</accession>
<gene>
    <name evidence="8" type="primary">Atg10</name>
    <name evidence="8" type="ORF">CORCRI_R02380</name>
</gene>
<dbReference type="GO" id="GO:0005829">
    <property type="term" value="C:cytosol"/>
    <property type="evidence" value="ECO:0007669"/>
    <property type="project" value="TreeGrafter"/>
</dbReference>
<evidence type="ECO:0000256" key="5">
    <source>
        <dbReference type="ARBA" id="ARBA00023006"/>
    </source>
</evidence>
<comment type="similarity">
    <text evidence="1">Belongs to the ATG10 family.</text>
</comment>
<dbReference type="Pfam" id="PF03987">
    <property type="entry name" value="Autophagy_act_C"/>
    <property type="match status" value="1"/>
</dbReference>
<dbReference type="GO" id="GO:0000045">
    <property type="term" value="P:autophagosome assembly"/>
    <property type="evidence" value="ECO:0007669"/>
    <property type="project" value="TreeGrafter"/>
</dbReference>
<evidence type="ECO:0000256" key="1">
    <source>
        <dbReference type="ARBA" id="ARBA00005696"/>
    </source>
</evidence>
<dbReference type="AlphaFoldDB" id="A0A851LV70"/>
<keyword evidence="7" id="KW-1133">Transmembrane helix</keyword>
<dbReference type="GO" id="GO:0000422">
    <property type="term" value="P:autophagy of mitochondrion"/>
    <property type="evidence" value="ECO:0007669"/>
    <property type="project" value="TreeGrafter"/>
</dbReference>
<evidence type="ECO:0000313" key="9">
    <source>
        <dbReference type="Proteomes" id="UP000621168"/>
    </source>
</evidence>
<evidence type="ECO:0000313" key="8">
    <source>
        <dbReference type="EMBL" id="NXC20981.1"/>
    </source>
</evidence>
<dbReference type="PANTHER" id="PTHR14957:SF1">
    <property type="entry name" value="UBIQUITIN-LIKE-CONJUGATING ENZYME ATG10"/>
    <property type="match status" value="1"/>
</dbReference>
<dbReference type="EMBL" id="WBMX01008105">
    <property type="protein sequence ID" value="NXC20981.1"/>
    <property type="molecule type" value="Genomic_DNA"/>
</dbReference>
<dbReference type="Gene3D" id="3.30.1460.50">
    <property type="match status" value="1"/>
</dbReference>
<evidence type="ECO:0000256" key="2">
    <source>
        <dbReference type="ARBA" id="ARBA00021099"/>
    </source>
</evidence>
<keyword evidence="7" id="KW-0812">Transmembrane</keyword>
<evidence type="ECO:0000256" key="4">
    <source>
        <dbReference type="ARBA" id="ARBA00022786"/>
    </source>
</evidence>
<dbReference type="InterPro" id="IPR007135">
    <property type="entry name" value="Atg3/Atg10"/>
</dbReference>
<sequence length="139" mass="15662">EALDDSQVAGVCATEEVIRYEYHVLYSSSYQVPVLYFRACFLGKTNLLLDKGRNKNMEDATNVKTTDFEHPSLGQPFFVLHPCRTKEFMSSVLTSSRKQDRHTNYIILWLSTVGPVVGLNLPLSYAKLAPEQNTNADSV</sequence>
<evidence type="ECO:0000256" key="3">
    <source>
        <dbReference type="ARBA" id="ARBA00022679"/>
    </source>
</evidence>
<dbReference type="Proteomes" id="UP000621168">
    <property type="component" value="Unassembled WGS sequence"/>
</dbReference>
<keyword evidence="7" id="KW-0472">Membrane</keyword>
<feature type="transmembrane region" description="Helical" evidence="7">
    <location>
        <begin position="105"/>
        <end position="125"/>
    </location>
</feature>
<dbReference type="GO" id="GO:0032446">
    <property type="term" value="P:protein modification by small protein conjugation"/>
    <property type="evidence" value="ECO:0007669"/>
    <property type="project" value="TreeGrafter"/>
</dbReference>
<dbReference type="GO" id="GO:0061651">
    <property type="term" value="F:Atg12 conjugating enzyme activity"/>
    <property type="evidence" value="ECO:0007669"/>
    <property type="project" value="TreeGrafter"/>
</dbReference>
<feature type="non-terminal residue" evidence="8">
    <location>
        <position position="139"/>
    </location>
</feature>
<keyword evidence="3" id="KW-0808">Transferase</keyword>
<comment type="caution">
    <text evidence="8">The sequence shown here is derived from an EMBL/GenBank/DDBJ whole genome shotgun (WGS) entry which is preliminary data.</text>
</comment>
<keyword evidence="4" id="KW-0833">Ubl conjugation pathway</keyword>
<keyword evidence="9" id="KW-1185">Reference proteome</keyword>
<name>A0A851LV70_CORCR</name>
<evidence type="ECO:0000256" key="6">
    <source>
        <dbReference type="ARBA" id="ARBA00029833"/>
    </source>
</evidence>
<feature type="non-terminal residue" evidence="8">
    <location>
        <position position="1"/>
    </location>
</feature>
<evidence type="ECO:0000256" key="7">
    <source>
        <dbReference type="SAM" id="Phobius"/>
    </source>
</evidence>
<proteinExistence type="inferred from homology"/>
<dbReference type="PANTHER" id="PTHR14957">
    <property type="entry name" value="UBIQUITIN-LIKE-CONJUGATING ENZYME ATG10"/>
    <property type="match status" value="1"/>
</dbReference>
<reference evidence="8" key="1">
    <citation type="submission" date="2019-09" db="EMBL/GenBank/DDBJ databases">
        <title>Bird 10,000 Genomes (B10K) Project - Family phase.</title>
        <authorList>
            <person name="Zhang G."/>
        </authorList>
    </citation>
    <scope>NUCLEOTIDE SEQUENCE</scope>
    <source>
        <strain evidence="8">B10K-CU-031-40</strain>
    </source>
</reference>
<keyword evidence="5" id="KW-0072">Autophagy</keyword>
<dbReference type="OrthoDB" id="4089664at2759"/>